<feature type="transmembrane region" description="Helical" evidence="10">
    <location>
        <begin position="177"/>
        <end position="194"/>
    </location>
</feature>
<evidence type="ECO:0000256" key="6">
    <source>
        <dbReference type="ARBA" id="ARBA00022692"/>
    </source>
</evidence>
<dbReference type="eggNOG" id="KOG2576">
    <property type="taxonomic scope" value="Eukaryota"/>
</dbReference>
<feature type="transmembrane region" description="Helical" evidence="10">
    <location>
        <begin position="6"/>
        <end position="22"/>
    </location>
</feature>
<comment type="pathway">
    <text evidence="2 10">Protein modification; protein glycosylation.</text>
</comment>
<evidence type="ECO:0000256" key="3">
    <source>
        <dbReference type="ARBA" id="ARBA00008715"/>
    </source>
</evidence>
<dbReference type="GeneID" id="8851227"/>
<comment type="subcellular location">
    <subcellularLocation>
        <location evidence="1 10">Endoplasmic reticulum membrane</location>
        <topology evidence="1 10">Multi-pass membrane protein</topology>
    </subcellularLocation>
</comment>
<keyword evidence="8 10" id="KW-1133">Transmembrane helix</keyword>
<dbReference type="STRING" id="5762.D2VN54"/>
<evidence type="ECO:0000256" key="4">
    <source>
        <dbReference type="ARBA" id="ARBA00022676"/>
    </source>
</evidence>
<dbReference type="PANTHER" id="PTHR12413:SF2">
    <property type="entry name" value="DOLICHYL PYROPHOSPHATE GLC1MAN9GLCNAC2 ALPHA-1,3-GLUCOSYLTRANSFERASE-RELATED"/>
    <property type="match status" value="1"/>
</dbReference>
<dbReference type="Proteomes" id="UP000006671">
    <property type="component" value="Unassembled WGS sequence"/>
</dbReference>
<feature type="transmembrane region" description="Helical" evidence="10">
    <location>
        <begin position="250"/>
        <end position="267"/>
    </location>
</feature>
<dbReference type="AlphaFoldDB" id="D2VN54"/>
<dbReference type="InParanoid" id="D2VN54"/>
<feature type="transmembrane region" description="Helical" evidence="10">
    <location>
        <begin position="34"/>
        <end position="54"/>
    </location>
</feature>
<dbReference type="EMBL" id="GG738884">
    <property type="protein sequence ID" value="EFC41684.1"/>
    <property type="molecule type" value="Genomic_DNA"/>
</dbReference>
<sequence length="346" mass="39640">MKHLNLYMAPAYFFFLLFDFCLADGKVTSFIKRIFGLGISVISVFLLSFLPFLLSSSSQFDNKIDGMKSEFQQIMSRLFPFERGLTHAYWAPNFWALYNTLDKLLTVVLGKVLKVVAIDEKTASLTGGLVGLNQGTHTILPSITPLITIILCLGISFSVCFYLIVLSGKTKKKGVQTILLAIVHSVYAFYMFGWHIHEKAVLSILIPLSVLVTCFSSSELSREWFRVFSFTSIVGTFSLFPLLFQTKEIPIRWTVLISFVLFLRHIWYSVPEFNNSGRLFSTFERLFLYGLILIEIYQVLIHQFIFSDRLPFLPLMIVSFYCAVGLHYSWLKIFSISTFSIKEKSN</sequence>
<dbReference type="FunCoup" id="D2VN54">
    <property type="interactions" value="337"/>
</dbReference>
<dbReference type="GO" id="GO:0005789">
    <property type="term" value="C:endoplasmic reticulum membrane"/>
    <property type="evidence" value="ECO:0007669"/>
    <property type="project" value="UniProtKB-SubCell"/>
</dbReference>
<protein>
    <recommendedName>
        <fullName evidence="10">Alpha-1,3-glucosyltransferase</fullName>
        <ecNumber evidence="10">2.4.1.-</ecNumber>
    </recommendedName>
</protein>
<evidence type="ECO:0000256" key="8">
    <source>
        <dbReference type="ARBA" id="ARBA00022989"/>
    </source>
</evidence>
<dbReference type="GO" id="GO:0006487">
    <property type="term" value="P:protein N-linked glycosylation"/>
    <property type="evidence" value="ECO:0007669"/>
    <property type="project" value="TreeGrafter"/>
</dbReference>
<evidence type="ECO:0000256" key="10">
    <source>
        <dbReference type="RuleBase" id="RU363110"/>
    </source>
</evidence>
<feature type="transmembrane region" description="Helical" evidence="10">
    <location>
        <begin position="143"/>
        <end position="165"/>
    </location>
</feature>
<dbReference type="OrthoDB" id="1689333at2759"/>
<name>D2VN54_NAEGR</name>
<dbReference type="RefSeq" id="XP_002674428.1">
    <property type="nucleotide sequence ID" value="XM_002674382.1"/>
</dbReference>
<accession>D2VN54</accession>
<keyword evidence="7 10" id="KW-0256">Endoplasmic reticulum</keyword>
<dbReference type="VEuPathDB" id="AmoebaDB:NAEGRDRAFT_70375"/>
<dbReference type="KEGG" id="ngr:NAEGRDRAFT_70375"/>
<evidence type="ECO:0000256" key="2">
    <source>
        <dbReference type="ARBA" id="ARBA00004922"/>
    </source>
</evidence>
<keyword evidence="12" id="KW-1185">Reference proteome</keyword>
<dbReference type="EC" id="2.4.1.-" evidence="10"/>
<feature type="transmembrane region" description="Helical" evidence="10">
    <location>
        <begin position="287"/>
        <end position="306"/>
    </location>
</feature>
<feature type="transmembrane region" description="Helical" evidence="10">
    <location>
        <begin position="312"/>
        <end position="331"/>
    </location>
</feature>
<proteinExistence type="inferred from homology"/>
<evidence type="ECO:0000313" key="12">
    <source>
        <dbReference type="Proteomes" id="UP000006671"/>
    </source>
</evidence>
<dbReference type="PANTHER" id="PTHR12413">
    <property type="entry name" value="DOLICHYL GLYCOSYLTRANSFERASE"/>
    <property type="match status" value="1"/>
</dbReference>
<keyword evidence="6 10" id="KW-0812">Transmembrane</keyword>
<keyword evidence="4 10" id="KW-0328">Glycosyltransferase</keyword>
<dbReference type="Pfam" id="PF03155">
    <property type="entry name" value="Alg6_Alg8"/>
    <property type="match status" value="1"/>
</dbReference>
<dbReference type="InterPro" id="IPR004856">
    <property type="entry name" value="Glyco_trans_ALG6/ALG8"/>
</dbReference>
<keyword evidence="9 10" id="KW-0472">Membrane</keyword>
<evidence type="ECO:0000313" key="11">
    <source>
        <dbReference type="EMBL" id="EFC41684.1"/>
    </source>
</evidence>
<evidence type="ECO:0000256" key="9">
    <source>
        <dbReference type="ARBA" id="ARBA00023136"/>
    </source>
</evidence>
<dbReference type="GO" id="GO:0042283">
    <property type="term" value="F:dolichyl pyrophosphate Glc1Man9GlcNAc2 alpha-1,3-glucosyltransferase activity"/>
    <property type="evidence" value="ECO:0007669"/>
    <property type="project" value="TreeGrafter"/>
</dbReference>
<evidence type="ECO:0000256" key="1">
    <source>
        <dbReference type="ARBA" id="ARBA00004477"/>
    </source>
</evidence>
<comment type="similarity">
    <text evidence="3 10">Belongs to the ALG6/ALG8 glucosyltransferase family.</text>
</comment>
<dbReference type="OMA" id="NENARGH"/>
<reference evidence="11 12" key="1">
    <citation type="journal article" date="2010" name="Cell">
        <title>The genome of Naegleria gruberi illuminates early eukaryotic versatility.</title>
        <authorList>
            <person name="Fritz-Laylin L.K."/>
            <person name="Prochnik S.E."/>
            <person name="Ginger M.L."/>
            <person name="Dacks J.B."/>
            <person name="Carpenter M.L."/>
            <person name="Field M.C."/>
            <person name="Kuo A."/>
            <person name="Paredez A."/>
            <person name="Chapman J."/>
            <person name="Pham J."/>
            <person name="Shu S."/>
            <person name="Neupane R."/>
            <person name="Cipriano M."/>
            <person name="Mancuso J."/>
            <person name="Tu H."/>
            <person name="Salamov A."/>
            <person name="Lindquist E."/>
            <person name="Shapiro H."/>
            <person name="Lucas S."/>
            <person name="Grigoriev I.V."/>
            <person name="Cande W.Z."/>
            <person name="Fulton C."/>
            <person name="Rokhsar D.S."/>
            <person name="Dawson S.C."/>
        </authorList>
    </citation>
    <scope>NUCLEOTIDE SEQUENCE [LARGE SCALE GENOMIC DNA]</scope>
    <source>
        <strain evidence="11 12">NEG-M</strain>
    </source>
</reference>
<feature type="transmembrane region" description="Helical" evidence="10">
    <location>
        <begin position="224"/>
        <end position="244"/>
    </location>
</feature>
<keyword evidence="5 10" id="KW-0808">Transferase</keyword>
<evidence type="ECO:0000256" key="5">
    <source>
        <dbReference type="ARBA" id="ARBA00022679"/>
    </source>
</evidence>
<evidence type="ECO:0000256" key="7">
    <source>
        <dbReference type="ARBA" id="ARBA00022824"/>
    </source>
</evidence>
<feature type="transmembrane region" description="Helical" evidence="10">
    <location>
        <begin position="200"/>
        <end position="217"/>
    </location>
</feature>
<dbReference type="UniPathway" id="UPA00378"/>
<gene>
    <name evidence="11" type="ORF">NAEGRDRAFT_70375</name>
</gene>
<organism evidence="12">
    <name type="scientific">Naegleria gruberi</name>
    <name type="common">Amoeba</name>
    <dbReference type="NCBI Taxonomy" id="5762"/>
    <lineage>
        <taxon>Eukaryota</taxon>
        <taxon>Discoba</taxon>
        <taxon>Heterolobosea</taxon>
        <taxon>Tetramitia</taxon>
        <taxon>Eutetramitia</taxon>
        <taxon>Vahlkampfiidae</taxon>
        <taxon>Naegleria</taxon>
    </lineage>
</organism>